<organism evidence="2 4">
    <name type="scientific">Bradyrhizobium guangzhouense</name>
    <dbReference type="NCBI Taxonomy" id="1325095"/>
    <lineage>
        <taxon>Bacteria</taxon>
        <taxon>Pseudomonadati</taxon>
        <taxon>Pseudomonadota</taxon>
        <taxon>Alphaproteobacteria</taxon>
        <taxon>Hyphomicrobiales</taxon>
        <taxon>Nitrobacteraceae</taxon>
        <taxon>Bradyrhizobium</taxon>
    </lineage>
</organism>
<feature type="chain" id="PRO_5042190903" description="DUF4148 domain-containing protein" evidence="1">
    <location>
        <begin position="27"/>
        <end position="90"/>
    </location>
</feature>
<proteinExistence type="predicted"/>
<evidence type="ECO:0000313" key="5">
    <source>
        <dbReference type="Proteomes" id="UP000290401"/>
    </source>
</evidence>
<keyword evidence="5" id="KW-1185">Reference proteome</keyword>
<dbReference type="KEGG" id="bgz:XH91_27335"/>
<evidence type="ECO:0000313" key="3">
    <source>
        <dbReference type="EMBL" id="RXH09662.1"/>
    </source>
</evidence>
<dbReference type="EMBL" id="RDQZ01000024">
    <property type="protein sequence ID" value="RXH09662.1"/>
    <property type="molecule type" value="Genomic_DNA"/>
</dbReference>
<dbReference type="AlphaFoldDB" id="A0AAE6CAE7"/>
<evidence type="ECO:0000256" key="1">
    <source>
        <dbReference type="SAM" id="SignalP"/>
    </source>
</evidence>
<accession>A0AAE6CAE7</accession>
<dbReference type="EMBL" id="CP030053">
    <property type="protein sequence ID" value="QAU48701.1"/>
    <property type="molecule type" value="Genomic_DNA"/>
</dbReference>
<evidence type="ECO:0008006" key="6">
    <source>
        <dbReference type="Google" id="ProtNLM"/>
    </source>
</evidence>
<keyword evidence="1" id="KW-0732">Signal</keyword>
<reference evidence="2 4" key="1">
    <citation type="submission" date="2018-06" db="EMBL/GenBank/DDBJ databases">
        <title>Comparative genomics of rhizobia nodulating Arachis hypogaea in China.</title>
        <authorList>
            <person name="Li Y."/>
        </authorList>
    </citation>
    <scope>NUCLEOTIDE SEQUENCE [LARGE SCALE GENOMIC DNA]</scope>
    <source>
        <strain evidence="2 4">CCBAU 51670</strain>
    </source>
</reference>
<dbReference type="RefSeq" id="WP_128953462.1">
    <property type="nucleotide sequence ID" value="NZ_CP030053.1"/>
</dbReference>
<evidence type="ECO:0000313" key="4">
    <source>
        <dbReference type="Proteomes" id="UP000288972"/>
    </source>
</evidence>
<dbReference type="Proteomes" id="UP000290401">
    <property type="component" value="Unassembled WGS sequence"/>
</dbReference>
<name>A0AAE6CAE7_9BRAD</name>
<evidence type="ECO:0000313" key="2">
    <source>
        <dbReference type="EMBL" id="QAU48701.1"/>
    </source>
</evidence>
<feature type="signal peptide" evidence="1">
    <location>
        <begin position="1"/>
        <end position="26"/>
    </location>
</feature>
<protein>
    <recommendedName>
        <fullName evidence="6">DUF4148 domain-containing protein</fullName>
    </recommendedName>
</protein>
<gene>
    <name evidence="3" type="ORF">EAS56_25530</name>
    <name evidence="2" type="ORF">XH91_27335</name>
</gene>
<reference evidence="3 5" key="2">
    <citation type="submission" date="2018-10" db="EMBL/GenBank/DDBJ databases">
        <title>Bradyrhizobium sp. nov., effective nodules isolated from peanut in China.</title>
        <authorList>
            <person name="Li Y."/>
        </authorList>
    </citation>
    <scope>NUCLEOTIDE SEQUENCE [LARGE SCALE GENOMIC DNA]</scope>
    <source>
        <strain evidence="3 5">CCBAU 53426</strain>
    </source>
</reference>
<sequence>MNFRFFISSLALATLGAVLTPNAVPAAELAIAPIHHHHRAVYVQTGYVPWDDVYPPAIYGPQLRPVEEVAAMKAGARPVSQRWWGYWYVR</sequence>
<dbReference type="Proteomes" id="UP000288972">
    <property type="component" value="Chromosome"/>
</dbReference>